<dbReference type="Proteomes" id="UP000652995">
    <property type="component" value="Unassembled WGS sequence"/>
</dbReference>
<accession>A0A240BW95</accession>
<protein>
    <submittedName>
        <fullName evidence="2">Uncharacterized protein</fullName>
    </submittedName>
</protein>
<evidence type="ECO:0000313" key="1">
    <source>
        <dbReference type="EMBL" id="GGA84627.1"/>
    </source>
</evidence>
<reference evidence="2 3" key="2">
    <citation type="submission" date="2017-06" db="EMBL/GenBank/DDBJ databases">
        <authorList>
            <consortium name="Pathogen Informatics"/>
        </authorList>
    </citation>
    <scope>NUCLEOTIDE SEQUENCE [LARGE SCALE GENOMIC DNA]</scope>
    <source>
        <strain evidence="2 3">NCTC13833</strain>
    </source>
</reference>
<dbReference type="Proteomes" id="UP000243706">
    <property type="component" value="Chromosome 1"/>
</dbReference>
<evidence type="ECO:0000313" key="4">
    <source>
        <dbReference type="Proteomes" id="UP000652995"/>
    </source>
</evidence>
<name>A0A240BW95_9STAP</name>
<evidence type="ECO:0000313" key="2">
    <source>
        <dbReference type="EMBL" id="SNV99945.1"/>
    </source>
</evidence>
<reference evidence="1" key="4">
    <citation type="submission" date="2024-05" db="EMBL/GenBank/DDBJ databases">
        <authorList>
            <person name="Sun Q."/>
            <person name="Sedlacek I."/>
        </authorList>
    </citation>
    <scope>NUCLEOTIDE SEQUENCE</scope>
    <source>
        <strain evidence="1">CCM 4175</strain>
    </source>
</reference>
<organism evidence="2 3">
    <name type="scientific">Staphylococcus muscae</name>
    <dbReference type="NCBI Taxonomy" id="1294"/>
    <lineage>
        <taxon>Bacteria</taxon>
        <taxon>Bacillati</taxon>
        <taxon>Bacillota</taxon>
        <taxon>Bacilli</taxon>
        <taxon>Bacillales</taxon>
        <taxon>Staphylococcaceae</taxon>
        <taxon>Staphylococcus</taxon>
    </lineage>
</organism>
<dbReference type="EMBL" id="BMCB01000003">
    <property type="protein sequence ID" value="GGA84627.1"/>
    <property type="molecule type" value="Genomic_DNA"/>
</dbReference>
<keyword evidence="4" id="KW-1185">Reference proteome</keyword>
<reference evidence="1" key="1">
    <citation type="journal article" date="2014" name="Int. J. Syst. Evol. Microbiol.">
        <title>Complete genome of a new Firmicutes species belonging to the dominant human colonic microbiota ('Ruminococcus bicirculans') reveals two chromosomes and a selective capacity to utilize plant glucans.</title>
        <authorList>
            <consortium name="NISC Comparative Sequencing Program"/>
            <person name="Wegmann U."/>
            <person name="Louis P."/>
            <person name="Goesmann A."/>
            <person name="Henrissat B."/>
            <person name="Duncan S.H."/>
            <person name="Flint H.J."/>
        </authorList>
    </citation>
    <scope>NUCLEOTIDE SEQUENCE</scope>
    <source>
        <strain evidence="1">CCM 4175</strain>
    </source>
</reference>
<proteinExistence type="predicted"/>
<dbReference type="AlphaFoldDB" id="A0A240BW95"/>
<reference evidence="4" key="3">
    <citation type="journal article" date="2019" name="Int. J. Syst. Evol. Microbiol.">
        <title>The Global Catalogue of Microorganisms (GCM) 10K type strain sequencing project: providing services to taxonomists for standard genome sequencing and annotation.</title>
        <authorList>
            <consortium name="The Broad Institute Genomics Platform"/>
            <consortium name="The Broad Institute Genome Sequencing Center for Infectious Disease"/>
            <person name="Wu L."/>
            <person name="Ma J."/>
        </authorList>
    </citation>
    <scope>NUCLEOTIDE SEQUENCE [LARGE SCALE GENOMIC DNA]</scope>
    <source>
        <strain evidence="4">CCM 4175</strain>
    </source>
</reference>
<dbReference type="EMBL" id="LT906464">
    <property type="protein sequence ID" value="SNV99945.1"/>
    <property type="molecule type" value="Genomic_DNA"/>
</dbReference>
<evidence type="ECO:0000313" key="3">
    <source>
        <dbReference type="Proteomes" id="UP000243706"/>
    </source>
</evidence>
<sequence length="45" mass="5191">MTIQSIIFKNAGEYSETEYDCDHSVGADISKTIQHYYCESQSIKR</sequence>
<gene>
    <name evidence="1" type="ORF">GCM10007183_06010</name>
    <name evidence="2" type="ORF">SAMEA4412661_00355</name>
</gene>